<feature type="compositionally biased region" description="Basic and acidic residues" evidence="1">
    <location>
        <begin position="41"/>
        <end position="65"/>
    </location>
</feature>
<proteinExistence type="predicted"/>
<evidence type="ECO:0000256" key="1">
    <source>
        <dbReference type="SAM" id="MobiDB-lite"/>
    </source>
</evidence>
<dbReference type="AlphaFoldDB" id="A0A0L7QQD9"/>
<feature type="region of interest" description="Disordered" evidence="1">
    <location>
        <begin position="16"/>
        <end position="65"/>
    </location>
</feature>
<dbReference type="Proteomes" id="UP000053825">
    <property type="component" value="Unassembled WGS sequence"/>
</dbReference>
<sequence length="65" mass="7594">KKTVEALHHGELKMMIGGKRAASSDGGAGERWSAWRRRKREKDDTGRKRGRWPENERERERGEGY</sequence>
<dbReference type="EMBL" id="KQ414788">
    <property type="protein sequence ID" value="KOC60789.1"/>
    <property type="molecule type" value="Genomic_DNA"/>
</dbReference>
<keyword evidence="3" id="KW-1185">Reference proteome</keyword>
<organism evidence="2 3">
    <name type="scientific">Habropoda laboriosa</name>
    <dbReference type="NCBI Taxonomy" id="597456"/>
    <lineage>
        <taxon>Eukaryota</taxon>
        <taxon>Metazoa</taxon>
        <taxon>Ecdysozoa</taxon>
        <taxon>Arthropoda</taxon>
        <taxon>Hexapoda</taxon>
        <taxon>Insecta</taxon>
        <taxon>Pterygota</taxon>
        <taxon>Neoptera</taxon>
        <taxon>Endopterygota</taxon>
        <taxon>Hymenoptera</taxon>
        <taxon>Apocrita</taxon>
        <taxon>Aculeata</taxon>
        <taxon>Apoidea</taxon>
        <taxon>Anthophila</taxon>
        <taxon>Apidae</taxon>
        <taxon>Habropoda</taxon>
    </lineage>
</organism>
<gene>
    <name evidence="2" type="ORF">WH47_07548</name>
</gene>
<protein>
    <submittedName>
        <fullName evidence="2">Uncharacterized protein</fullName>
    </submittedName>
</protein>
<feature type="non-terminal residue" evidence="2">
    <location>
        <position position="1"/>
    </location>
</feature>
<reference evidence="2 3" key="1">
    <citation type="submission" date="2015-07" db="EMBL/GenBank/DDBJ databases">
        <title>The genome of Habropoda laboriosa.</title>
        <authorList>
            <person name="Pan H."/>
            <person name="Kapheim K."/>
        </authorList>
    </citation>
    <scope>NUCLEOTIDE SEQUENCE [LARGE SCALE GENOMIC DNA]</scope>
    <source>
        <strain evidence="2">0110345459</strain>
    </source>
</reference>
<accession>A0A0L7QQD9</accession>
<evidence type="ECO:0000313" key="2">
    <source>
        <dbReference type="EMBL" id="KOC60789.1"/>
    </source>
</evidence>
<name>A0A0L7QQD9_9HYME</name>
<evidence type="ECO:0000313" key="3">
    <source>
        <dbReference type="Proteomes" id="UP000053825"/>
    </source>
</evidence>